<dbReference type="AlphaFoldDB" id="A0A5E4RZT7"/>
<evidence type="ECO:0000313" key="2">
    <source>
        <dbReference type="Proteomes" id="UP000343335"/>
    </source>
</evidence>
<sequence length="143" mass="15810">MNGASVQWSFDDGQIRRHLAAIGGATFERVRQDIGEYMLGQIQDRFDQQQLWDGSAMPQSRAALARGGQTLMNTRRLYSSYVYRLVSGGVEIGSNLVYARIHHFGGDAGRGHAVRIEARPVLGVNDENASVIGNMLLDAIRMM</sequence>
<dbReference type="InterPro" id="IPR006522">
    <property type="entry name" value="Phage_virion_morphogenesis"/>
</dbReference>
<protein>
    <recommendedName>
        <fullName evidence="3">Virion morphogenesis protein</fullName>
    </recommendedName>
</protein>
<gene>
    <name evidence="1" type="ORF">PCO31010_00476</name>
</gene>
<dbReference type="EMBL" id="CABPSA010000001">
    <property type="protein sequence ID" value="VVD68361.1"/>
    <property type="molecule type" value="Genomic_DNA"/>
</dbReference>
<dbReference type="Pfam" id="PF05069">
    <property type="entry name" value="Phage_tail_S"/>
    <property type="match status" value="1"/>
</dbReference>
<dbReference type="Proteomes" id="UP000343335">
    <property type="component" value="Unassembled WGS sequence"/>
</dbReference>
<proteinExistence type="predicted"/>
<evidence type="ECO:0000313" key="1">
    <source>
        <dbReference type="EMBL" id="VVD68361.1"/>
    </source>
</evidence>
<reference evidence="1 2" key="1">
    <citation type="submission" date="2019-08" db="EMBL/GenBank/DDBJ databases">
        <authorList>
            <person name="Peeters C."/>
        </authorList>
    </citation>
    <scope>NUCLEOTIDE SEQUENCE [LARGE SCALE GENOMIC DNA]</scope>
    <source>
        <strain evidence="1 2">LMG 31010</strain>
    </source>
</reference>
<name>A0A5E4RZT7_9BURK</name>
<dbReference type="RefSeq" id="WP_150662817.1">
    <property type="nucleotide sequence ID" value="NZ_CABPSA010000001.1"/>
</dbReference>
<dbReference type="OrthoDB" id="2081253at2"/>
<organism evidence="1 2">
    <name type="scientific">Pandoraea commovens</name>
    <dbReference type="NCBI Taxonomy" id="2508289"/>
    <lineage>
        <taxon>Bacteria</taxon>
        <taxon>Pseudomonadati</taxon>
        <taxon>Pseudomonadota</taxon>
        <taxon>Betaproteobacteria</taxon>
        <taxon>Burkholderiales</taxon>
        <taxon>Burkholderiaceae</taxon>
        <taxon>Pandoraea</taxon>
    </lineage>
</organism>
<accession>A0A5E4RZT7</accession>
<evidence type="ECO:0008006" key="3">
    <source>
        <dbReference type="Google" id="ProtNLM"/>
    </source>
</evidence>